<feature type="region of interest" description="Disordered" evidence="6">
    <location>
        <begin position="259"/>
        <end position="282"/>
    </location>
</feature>
<gene>
    <name evidence="7" type="ORF">CEUTPL_LOCUS12167</name>
</gene>
<evidence type="ECO:0000256" key="5">
    <source>
        <dbReference type="ARBA" id="ARBA00045851"/>
    </source>
</evidence>
<keyword evidence="8" id="KW-1185">Reference proteome</keyword>
<comment type="function">
    <text evidence="5">Assembles a suppression complex (suppresome) by tethering SIRT1 and MDM2 to regulate composite modifications of p53/TP53. Confers both deacetylation-mediated functional inactivation, by SIRT1, and ubiquitination-dependent degradation, by MDM2, of p53/TP53, promoting a proliferative and cell survival behaviors. May play a role in the regulation of spermatogenesis.</text>
</comment>
<organism evidence="7 8">
    <name type="scientific">Ceutorhynchus assimilis</name>
    <name type="common">cabbage seed weevil</name>
    <dbReference type="NCBI Taxonomy" id="467358"/>
    <lineage>
        <taxon>Eukaryota</taxon>
        <taxon>Metazoa</taxon>
        <taxon>Ecdysozoa</taxon>
        <taxon>Arthropoda</taxon>
        <taxon>Hexapoda</taxon>
        <taxon>Insecta</taxon>
        <taxon>Pterygota</taxon>
        <taxon>Neoptera</taxon>
        <taxon>Endopterygota</taxon>
        <taxon>Coleoptera</taxon>
        <taxon>Polyphaga</taxon>
        <taxon>Cucujiformia</taxon>
        <taxon>Curculionidae</taxon>
        <taxon>Ceutorhynchinae</taxon>
        <taxon>Ceutorhynchus</taxon>
    </lineage>
</organism>
<dbReference type="Pfam" id="PF02493">
    <property type="entry name" value="MORN"/>
    <property type="match status" value="6"/>
</dbReference>
<comment type="subcellular location">
    <subcellularLocation>
        <location evidence="1">Cytoplasmic vesicle</location>
        <location evidence="1">Secretory vesicle</location>
        <location evidence="1">Acrosome</location>
    </subcellularLocation>
</comment>
<evidence type="ECO:0000256" key="1">
    <source>
        <dbReference type="ARBA" id="ARBA00004218"/>
    </source>
</evidence>
<dbReference type="EMBL" id="OU892283">
    <property type="protein sequence ID" value="CAG9771742.1"/>
    <property type="molecule type" value="Genomic_DNA"/>
</dbReference>
<feature type="compositionally biased region" description="Polar residues" evidence="6">
    <location>
        <begin position="259"/>
        <end position="278"/>
    </location>
</feature>
<keyword evidence="3" id="KW-0968">Cytoplasmic vesicle</keyword>
<dbReference type="PANTHER" id="PTHR46511">
    <property type="entry name" value="MORN REPEAT-CONTAINING PROTEIN 3"/>
    <property type="match status" value="1"/>
</dbReference>
<dbReference type="SMART" id="SM00698">
    <property type="entry name" value="MORN"/>
    <property type="match status" value="6"/>
</dbReference>
<proteinExistence type="predicted"/>
<dbReference type="InterPro" id="IPR052472">
    <property type="entry name" value="MORN3"/>
</dbReference>
<evidence type="ECO:0000256" key="2">
    <source>
        <dbReference type="ARBA" id="ARBA00022737"/>
    </source>
</evidence>
<evidence type="ECO:0000313" key="7">
    <source>
        <dbReference type="EMBL" id="CAG9771742.1"/>
    </source>
</evidence>
<dbReference type="Gene3D" id="2.20.110.10">
    <property type="entry name" value="Histone H3 K4-specific methyltransferase SET7/9 N-terminal domain"/>
    <property type="match status" value="3"/>
</dbReference>
<name>A0A9N9MYL9_9CUCU</name>
<dbReference type="OrthoDB" id="270720at2759"/>
<evidence type="ECO:0000256" key="3">
    <source>
        <dbReference type="ARBA" id="ARBA00023329"/>
    </source>
</evidence>
<dbReference type="AlphaFoldDB" id="A0A9N9MYL9"/>
<dbReference type="PANTHER" id="PTHR46511:SF1">
    <property type="entry name" value="MORN REPEAT-CONTAINING PROTEIN 3"/>
    <property type="match status" value="1"/>
</dbReference>
<protein>
    <recommendedName>
        <fullName evidence="4">MORN repeat-containing protein 3</fullName>
    </recommendedName>
</protein>
<dbReference type="InterPro" id="IPR003409">
    <property type="entry name" value="MORN"/>
</dbReference>
<evidence type="ECO:0000256" key="4">
    <source>
        <dbReference type="ARBA" id="ARBA00039854"/>
    </source>
</evidence>
<evidence type="ECO:0000256" key="6">
    <source>
        <dbReference type="SAM" id="MobiDB-lite"/>
    </source>
</evidence>
<sequence length="297" mass="33884">MPFLKASNYKIGRSRVLENTTKRNGLRHTYFNLAGDKYIGEWKDDKKDGKGLIITRNNELYEGEMKNNFRHGFGILAHLIPDTKGVYVLHYRGEWRNGRMHGEGLKIFPDGSFYMGAFRCGKRHGRGQMFYAIGAFFDGEFKNDVREGTGIMVEPNGNRFEGSWKNNFKHGEGLYYHLDSGQVQEGVWQKDMCVYSTMRDIIYRQCALRPTTYPIPDADLKISEQKLQALRERALAGIRDSCNNIVQAIRVPDMATLRSSRMGTGTATSKNVSTSRSSPVIPDIRSSKSVRIIYNQK</sequence>
<reference evidence="7" key="1">
    <citation type="submission" date="2022-01" db="EMBL/GenBank/DDBJ databases">
        <authorList>
            <person name="King R."/>
        </authorList>
    </citation>
    <scope>NUCLEOTIDE SEQUENCE</scope>
</reference>
<dbReference type="GO" id="GO:0001669">
    <property type="term" value="C:acrosomal vesicle"/>
    <property type="evidence" value="ECO:0007669"/>
    <property type="project" value="UniProtKB-SubCell"/>
</dbReference>
<accession>A0A9N9MYL9</accession>
<keyword evidence="2" id="KW-0677">Repeat</keyword>
<evidence type="ECO:0000313" key="8">
    <source>
        <dbReference type="Proteomes" id="UP001152799"/>
    </source>
</evidence>
<dbReference type="Proteomes" id="UP001152799">
    <property type="component" value="Chromosome 7"/>
</dbReference>
<dbReference type="SUPFAM" id="SSF82185">
    <property type="entry name" value="Histone H3 K4-specific methyltransferase SET7/9 N-terminal domain"/>
    <property type="match status" value="2"/>
</dbReference>